<protein>
    <submittedName>
        <fullName evidence="12">PTS system N-acetylglucosamine-specific IIC component, Glc family (TC 4.A.1.1.5)</fullName>
    </submittedName>
</protein>
<feature type="transmembrane region" description="Helical" evidence="10">
    <location>
        <begin position="224"/>
        <end position="242"/>
    </location>
</feature>
<accession>A0ABT1JGP9</accession>
<name>A0ABT1JGP9_ACTCY</name>
<dbReference type="PROSITE" id="PS51103">
    <property type="entry name" value="PTS_EIIC_TYPE_1"/>
    <property type="match status" value="1"/>
</dbReference>
<reference evidence="12 13" key="1">
    <citation type="submission" date="2013-07" db="EMBL/GenBank/DDBJ databases">
        <authorList>
            <consortium name="DOE Joint Genome Institute"/>
            <person name="Reeve W."/>
            <person name="Huntemann M."/>
            <person name="Han J."/>
            <person name="Chen A."/>
            <person name="Kyrpides N."/>
            <person name="Mavromatis K."/>
            <person name="Markowitz V."/>
            <person name="Palaniappan K."/>
            <person name="Ivanova N."/>
            <person name="Schaumberg A."/>
            <person name="Pati A."/>
            <person name="Liolios K."/>
            <person name="Nordberg H.P."/>
            <person name="Cantor M.N."/>
            <person name="Hua S.X."/>
            <person name="Woyke T."/>
        </authorList>
    </citation>
    <scope>NUCLEOTIDE SEQUENCE [LARGE SCALE GENOMIC DNA]</scope>
    <source>
        <strain evidence="12 13">DSM 43889</strain>
    </source>
</reference>
<feature type="domain" description="PTS EIIC type-1" evidence="11">
    <location>
        <begin position="14"/>
        <end position="404"/>
    </location>
</feature>
<evidence type="ECO:0000256" key="7">
    <source>
        <dbReference type="ARBA" id="ARBA00022989"/>
    </source>
</evidence>
<comment type="subcellular location">
    <subcellularLocation>
        <location evidence="1">Cell membrane</location>
        <topology evidence="1">Multi-pass membrane protein</topology>
    </subcellularLocation>
</comment>
<evidence type="ECO:0000256" key="1">
    <source>
        <dbReference type="ARBA" id="ARBA00004651"/>
    </source>
</evidence>
<sequence length="455" mass="47896">MSTTSDTRTADFRTKAFGVAQRLGRSLMLPIAVLPAAALLARLGYQDGSGQGQGELVAAIPGEFFDRVAAVMGAAGNSLFDYLPLLFALGVAIGFAKKSDGSTALSAVVGYLVLHNVLWALLDPELTDGKSFNNGPYGVLGGIVSGLIAAGLWQRFHRIKLPTYLAFFGGRRFVPIITAFTMVLVGVLMALIFTGFNAGLTWVGEAVAGSTVVGAGAYGVLNRFLLPFGLHHIGNSFVWFIFGDHEGTSGDLNRFFAGDPTAGTFMSGFFPIFMFALPAAALAIYHTARASQRKLVGGLMLSAALASFLTGVTEPLEYAFVFVAWPLLVVHALLTGLSMAVTNALGVHHGFGFSAGAIDYVLNWGIATRPWLIIPIGLAFAVVYYLVFRWVITRWNLATPGRERDEEPEGAAASPPDEGERPTPLAEGVAGGDGASAPSTTTPAKGETGRSPATD</sequence>
<dbReference type="InterPro" id="IPR013013">
    <property type="entry name" value="PTS_EIIC_1"/>
</dbReference>
<keyword evidence="8 10" id="KW-0472">Membrane</keyword>
<organism evidence="12 13">
    <name type="scientific">Actinoalloteichus caeruleus DSM 43889</name>
    <dbReference type="NCBI Taxonomy" id="1120930"/>
    <lineage>
        <taxon>Bacteria</taxon>
        <taxon>Bacillati</taxon>
        <taxon>Actinomycetota</taxon>
        <taxon>Actinomycetes</taxon>
        <taxon>Pseudonocardiales</taxon>
        <taxon>Pseudonocardiaceae</taxon>
        <taxon>Actinoalloteichus</taxon>
        <taxon>Actinoalloteichus cyanogriseus</taxon>
    </lineage>
</organism>
<keyword evidence="5" id="KW-0598">Phosphotransferase system</keyword>
<feature type="transmembrane region" description="Helical" evidence="10">
    <location>
        <begin position="372"/>
        <end position="392"/>
    </location>
</feature>
<feature type="region of interest" description="Disordered" evidence="9">
    <location>
        <begin position="401"/>
        <end position="455"/>
    </location>
</feature>
<feature type="transmembrane region" description="Helical" evidence="10">
    <location>
        <begin position="27"/>
        <end position="45"/>
    </location>
</feature>
<feature type="transmembrane region" description="Helical" evidence="10">
    <location>
        <begin position="262"/>
        <end position="283"/>
    </location>
</feature>
<dbReference type="InterPro" id="IPR050429">
    <property type="entry name" value="PTS_Glucose_EIICBA"/>
</dbReference>
<proteinExistence type="predicted"/>
<evidence type="ECO:0000256" key="4">
    <source>
        <dbReference type="ARBA" id="ARBA00022597"/>
    </source>
</evidence>
<gene>
    <name evidence="12" type="ORF">G443_001729</name>
</gene>
<feature type="transmembrane region" description="Helical" evidence="10">
    <location>
        <begin position="134"/>
        <end position="153"/>
    </location>
</feature>
<evidence type="ECO:0000313" key="12">
    <source>
        <dbReference type="EMBL" id="MCP2331459.1"/>
    </source>
</evidence>
<evidence type="ECO:0000259" key="11">
    <source>
        <dbReference type="PROSITE" id="PS51103"/>
    </source>
</evidence>
<evidence type="ECO:0000313" key="13">
    <source>
        <dbReference type="Proteomes" id="UP000791080"/>
    </source>
</evidence>
<dbReference type="PANTHER" id="PTHR30009">
    <property type="entry name" value="CYTOCHROME C-TYPE SYNTHESIS PROTEIN AND PTS TRANSMEMBRANE COMPONENT"/>
    <property type="match status" value="1"/>
</dbReference>
<evidence type="ECO:0000256" key="3">
    <source>
        <dbReference type="ARBA" id="ARBA00022475"/>
    </source>
</evidence>
<evidence type="ECO:0000256" key="5">
    <source>
        <dbReference type="ARBA" id="ARBA00022683"/>
    </source>
</evidence>
<reference evidence="12 13" key="2">
    <citation type="submission" date="2022-06" db="EMBL/GenBank/DDBJ databases">
        <title>Genomic Encyclopedia of Type Strains, Phase I: the one thousand microbial genomes (KMG-I) project.</title>
        <authorList>
            <person name="Kyrpides N."/>
        </authorList>
    </citation>
    <scope>NUCLEOTIDE SEQUENCE [LARGE SCALE GENOMIC DNA]</scope>
    <source>
        <strain evidence="12 13">DSM 43889</strain>
    </source>
</reference>
<keyword evidence="2" id="KW-0813">Transport</keyword>
<feature type="transmembrane region" description="Helical" evidence="10">
    <location>
        <begin position="199"/>
        <end position="217"/>
    </location>
</feature>
<keyword evidence="3" id="KW-1003">Cell membrane</keyword>
<evidence type="ECO:0000256" key="6">
    <source>
        <dbReference type="ARBA" id="ARBA00022692"/>
    </source>
</evidence>
<dbReference type="Proteomes" id="UP000791080">
    <property type="component" value="Unassembled WGS sequence"/>
</dbReference>
<evidence type="ECO:0000256" key="10">
    <source>
        <dbReference type="SAM" id="Phobius"/>
    </source>
</evidence>
<keyword evidence="4" id="KW-0762">Sugar transport</keyword>
<evidence type="ECO:0000256" key="8">
    <source>
        <dbReference type="ARBA" id="ARBA00023136"/>
    </source>
</evidence>
<keyword evidence="7 10" id="KW-1133">Transmembrane helix</keyword>
<feature type="transmembrane region" description="Helical" evidence="10">
    <location>
        <begin position="295"/>
        <end position="312"/>
    </location>
</feature>
<dbReference type="RefSeq" id="WP_081715438.1">
    <property type="nucleotide sequence ID" value="NZ_AUBJ02000001.1"/>
</dbReference>
<feature type="transmembrane region" description="Helical" evidence="10">
    <location>
        <begin position="344"/>
        <end position="366"/>
    </location>
</feature>
<feature type="transmembrane region" description="Helical" evidence="10">
    <location>
        <begin position="173"/>
        <end position="193"/>
    </location>
</feature>
<keyword evidence="6 10" id="KW-0812">Transmembrane</keyword>
<feature type="transmembrane region" description="Helical" evidence="10">
    <location>
        <begin position="79"/>
        <end position="96"/>
    </location>
</feature>
<dbReference type="EMBL" id="AUBJ02000001">
    <property type="protein sequence ID" value="MCP2331459.1"/>
    <property type="molecule type" value="Genomic_DNA"/>
</dbReference>
<dbReference type="InterPro" id="IPR003352">
    <property type="entry name" value="PTS_EIIC"/>
</dbReference>
<comment type="caution">
    <text evidence="12">The sequence shown here is derived from an EMBL/GenBank/DDBJ whole genome shotgun (WGS) entry which is preliminary data.</text>
</comment>
<dbReference type="PANTHER" id="PTHR30009:SF4">
    <property type="entry name" value="PTS SYSTEM N-ACETYLGLUCOSAMINE-SPECIFIC EIICBA COMPONENT"/>
    <property type="match status" value="1"/>
</dbReference>
<feature type="transmembrane region" description="Helical" evidence="10">
    <location>
        <begin position="318"/>
        <end position="337"/>
    </location>
</feature>
<evidence type="ECO:0000256" key="2">
    <source>
        <dbReference type="ARBA" id="ARBA00022448"/>
    </source>
</evidence>
<dbReference type="Pfam" id="PF02378">
    <property type="entry name" value="PTS_EIIC"/>
    <property type="match status" value="1"/>
</dbReference>
<feature type="transmembrane region" description="Helical" evidence="10">
    <location>
        <begin position="103"/>
        <end position="122"/>
    </location>
</feature>
<keyword evidence="13" id="KW-1185">Reference proteome</keyword>
<evidence type="ECO:0000256" key="9">
    <source>
        <dbReference type="SAM" id="MobiDB-lite"/>
    </source>
</evidence>